<evidence type="ECO:0008006" key="4">
    <source>
        <dbReference type="Google" id="ProtNLM"/>
    </source>
</evidence>
<gene>
    <name evidence="2" type="ORF">Epro_0525</name>
</gene>
<protein>
    <recommendedName>
        <fullName evidence="4">Gliding motility protein SprA N-terminal domain-containing protein</fullName>
    </recommendedName>
</protein>
<feature type="signal peptide" evidence="1">
    <location>
        <begin position="1"/>
        <end position="20"/>
    </location>
</feature>
<evidence type="ECO:0000256" key="1">
    <source>
        <dbReference type="SAM" id="SignalP"/>
    </source>
</evidence>
<dbReference type="KEGG" id="epo:Epro_0525"/>
<evidence type="ECO:0000313" key="3">
    <source>
        <dbReference type="Proteomes" id="UP000035337"/>
    </source>
</evidence>
<keyword evidence="3" id="KW-1185">Reference proteome</keyword>
<dbReference type="Proteomes" id="UP000035337">
    <property type="component" value="Chromosome"/>
</dbReference>
<keyword evidence="1" id="KW-0732">Signal</keyword>
<feature type="chain" id="PRO_5005185980" description="Gliding motility protein SprA N-terminal domain-containing protein" evidence="1">
    <location>
        <begin position="21"/>
        <end position="1770"/>
    </location>
</feature>
<sequence>MKRIKLLLPLFFLIISAVSAADYKSLKKKPSFLSGHEDVYNQFDEYDRFDNIQTYEPSGAIISDNYTADDGTQSRPESVQSLAGQEVINYLENNLLKNSKYTPSKWLQKDSANLKIEVSTQNPSQQPDLPPGLLTRLPFESQLSLSGRKLIGFDYKTRVYDKPEDGKRKNDSTFTMQQELQMRIMGKVGNRLAINVDYDDTTDKKDISLVYNGLPQEFIQEAAFGDINVSLPSTEFLSYSKELFGLKVNTRYKNFATNMFFSKTKGSSEMKRYTGNKQLQRMTIADTSYIKYKYYSILKSGVSKTIKAGSAQVYADYQKLDPKYNLSITTGTPLGYLKSPASPSYRGNFVLLVAGQDYTIDYNTGVLTFKNTLASNYVVAVDYQYTDNTWLHDDDPAFASYPVVIKDVNNTDALSQELKTFYNLGNLKIIRDDGRGNFILELKDLNGDAPSIIDGGNPVPKYPPQGGYAANINVDFENGIFNLTPVDGEPLHPSLYVSNEHKYNFITEYQYTAKILTLRPGIVPQSEKVVVDGRTLMQSSDYIIDYDLGILTILNEGIIHESSVIDVSYDYSMFGTESESTLVGARSVLNIADNITAGAGLLYNFTAKGNSLPDVRSTPNSLLVGEGDLRITDYDLDMLNMRVNLGAEYAFSSQNDNTAGKALIESMDNSVSENLASMINENWFHSANAASVVQRFLSDLSWESREIPIKDIDPELEIIRDQKQLVVDINYNVTARSEVAFAQKISNSGLDFSKKLYIDVWVNYNGSTTAAFAIDYAGSINEDADGNGLLDTEDKDGNGIISPWEDIGQQWRNPDTSISLIGAHNGKLDTEDLNGNGLLDTTEDVAGTFYLSAGTVIKENANGWKQIRIPLNITPANMQNWKNIKIVRFRAIQNLGEQGRISIGKISITGNKWEQDGVSSQDYAISSIGQSDLNYVSLLNNSYYRDLYDIEGSVRKNEQALKIDYNLTGLNENALVKTVYTGDYLDISKYDSIRFFVYAKDAAVGDVIVFRAGGNDGNYFEYKVTKDADPSWNTWKLITINQTGASRATAWSSSDPAGIISTAGMPSLEKVSQLTVGVESSAAGAHNIWFKEIHLKGSKTLDGAAWKLNGTLRWNGNRSLGAVTAGMARKSIDRNFQTITAGVYNRDYLEDSAYVNFEGVKTDVLTLLPVSAGLSRVRTITPAVMENNSNLISLNDEGKVVSYTGYANTNLNLGVDLPQVSAQYSRSIIDTSKIERLEDRETVSGNVVYNNPLEFPLLPENVTANVRRTNSYYKVYPDTPVPTSNDFLGLSSINDYLGITDYHTLEQSDSFSIKLPFRFSQGITFSPSYLIDNVSEKNRDFAEEIDYNKTLNQTIGASLVFGVANWFAPTFTYSVNTKENYNINASTNTANLIIPGQKKYIERNGVGEISWNLNAYDIASLPYFKSLTFSALFRVQDSDSYDNVSKDFRSTGFTMDKIWIRDNPLLEILPAYSTSSYIVKTISKRNDIRILGRYMPFEAFKFKGYLSPINTITANFTYTQGSENSYITGTMTDVYTKIWPELLIGMSGIEKFFGGAKWISDTQINFKYSDKDMTTFGVSYVDNTMVGFDYRFKILKKLDLYVSLEQSDAGETNYANLSPLSSGFARKWAGQGGYDLGKWRFSLRYENENNWQKNSRDIFSSKVVKQSYLGQINADMSFPGGIKLPLINLNIPLNNRIIFLSNIKYIAQESAINVETDNNANYGIAANADYEVSKYFRFLLGISYDRFEYTYNPDLNYYDLAFSSKLTIQF</sequence>
<name>A0A0G3WK77_9BACT</name>
<dbReference type="RefSeq" id="WP_144412029.1">
    <property type="nucleotide sequence ID" value="NZ_CP009498.1"/>
</dbReference>
<reference evidence="2 3" key="1">
    <citation type="submission" date="2014-09" db="EMBL/GenBank/DDBJ databases">
        <title>Complete genome sequence of Endomicrobium proavitum.</title>
        <authorList>
            <person name="Zheng H."/>
        </authorList>
    </citation>
    <scope>NUCLEOTIDE SEQUENCE [LARGE SCALE GENOMIC DNA]</scope>
    <source>
        <strain evidence="2 3">Rsa215</strain>
    </source>
</reference>
<proteinExistence type="predicted"/>
<evidence type="ECO:0000313" key="2">
    <source>
        <dbReference type="EMBL" id="AKL97904.1"/>
    </source>
</evidence>
<dbReference type="OrthoDB" id="9773411at2"/>
<dbReference type="STRING" id="1408281.Epro_0525"/>
<organism evidence="2 3">
    <name type="scientific">Endomicrobium proavitum</name>
    <dbReference type="NCBI Taxonomy" id="1408281"/>
    <lineage>
        <taxon>Bacteria</taxon>
        <taxon>Pseudomonadati</taxon>
        <taxon>Elusimicrobiota</taxon>
        <taxon>Endomicrobiia</taxon>
        <taxon>Endomicrobiales</taxon>
        <taxon>Endomicrobiaceae</taxon>
        <taxon>Endomicrobium</taxon>
    </lineage>
</organism>
<accession>A0A0G3WK77</accession>
<dbReference type="EMBL" id="CP009498">
    <property type="protein sequence ID" value="AKL97904.1"/>
    <property type="molecule type" value="Genomic_DNA"/>
</dbReference>